<dbReference type="PROSITE" id="PS50109">
    <property type="entry name" value="HIS_KIN"/>
    <property type="match status" value="1"/>
</dbReference>
<dbReference type="InterPro" id="IPR004358">
    <property type="entry name" value="Sig_transdc_His_kin-like_C"/>
</dbReference>
<dbReference type="Gene3D" id="3.30.565.10">
    <property type="entry name" value="Histidine kinase-like ATPase, C-terminal domain"/>
    <property type="match status" value="1"/>
</dbReference>
<dbReference type="SUPFAM" id="SSF47384">
    <property type="entry name" value="Homodimeric domain of signal transducing histidine kinase"/>
    <property type="match status" value="1"/>
</dbReference>
<dbReference type="RefSeq" id="WP_142526313.1">
    <property type="nucleotide sequence ID" value="NZ_CBCSJO010000002.1"/>
</dbReference>
<comment type="catalytic activity">
    <reaction evidence="1">
        <text>ATP + protein L-histidine = ADP + protein N-phospho-L-histidine.</text>
        <dbReference type="EC" id="2.7.13.3"/>
    </reaction>
</comment>
<dbReference type="InterPro" id="IPR035965">
    <property type="entry name" value="PAS-like_dom_sf"/>
</dbReference>
<dbReference type="SUPFAM" id="SSF55785">
    <property type="entry name" value="PYP-like sensor domain (PAS domain)"/>
    <property type="match status" value="1"/>
</dbReference>
<dbReference type="Pfam" id="PF08447">
    <property type="entry name" value="PAS_3"/>
    <property type="match status" value="1"/>
</dbReference>
<protein>
    <recommendedName>
        <fullName evidence="2">histidine kinase</fullName>
        <ecNumber evidence="2">2.7.13.3</ecNumber>
    </recommendedName>
</protein>
<evidence type="ECO:0000256" key="1">
    <source>
        <dbReference type="ARBA" id="ARBA00000085"/>
    </source>
</evidence>
<organism evidence="5 6">
    <name type="scientific">Pedobacter westerhofensis</name>
    <dbReference type="NCBI Taxonomy" id="425512"/>
    <lineage>
        <taxon>Bacteria</taxon>
        <taxon>Pseudomonadati</taxon>
        <taxon>Bacteroidota</taxon>
        <taxon>Sphingobacteriia</taxon>
        <taxon>Sphingobacteriales</taxon>
        <taxon>Sphingobacteriaceae</taxon>
        <taxon>Pedobacter</taxon>
    </lineage>
</organism>
<dbReference type="SMART" id="SM00387">
    <property type="entry name" value="HATPase_c"/>
    <property type="match status" value="1"/>
</dbReference>
<reference evidence="5 6" key="1">
    <citation type="submission" date="2017-05" db="EMBL/GenBank/DDBJ databases">
        <authorList>
            <person name="Varghese N."/>
            <person name="Submissions S."/>
        </authorList>
    </citation>
    <scope>NUCLEOTIDE SEQUENCE [LARGE SCALE GENOMIC DNA]</scope>
    <source>
        <strain evidence="5 6">DSM 19036</strain>
    </source>
</reference>
<dbReference type="Gene3D" id="1.10.287.130">
    <property type="match status" value="1"/>
</dbReference>
<keyword evidence="6" id="KW-1185">Reference proteome</keyword>
<evidence type="ECO:0000256" key="3">
    <source>
        <dbReference type="ARBA" id="ARBA00022553"/>
    </source>
</evidence>
<keyword evidence="5" id="KW-0418">Kinase</keyword>
<dbReference type="NCBIfam" id="TIGR00229">
    <property type="entry name" value="sensory_box"/>
    <property type="match status" value="1"/>
</dbReference>
<dbReference type="InterPro" id="IPR000014">
    <property type="entry name" value="PAS"/>
</dbReference>
<dbReference type="InterPro" id="IPR036097">
    <property type="entry name" value="HisK_dim/P_sf"/>
</dbReference>
<evidence type="ECO:0000313" key="6">
    <source>
        <dbReference type="Proteomes" id="UP000320300"/>
    </source>
</evidence>
<dbReference type="SUPFAM" id="SSF55874">
    <property type="entry name" value="ATPase domain of HSP90 chaperone/DNA topoisomerase II/histidine kinase"/>
    <property type="match status" value="1"/>
</dbReference>
<proteinExistence type="predicted"/>
<evidence type="ECO:0000313" key="5">
    <source>
        <dbReference type="EMBL" id="SMO34121.1"/>
    </source>
</evidence>
<feature type="domain" description="Histidine kinase" evidence="4">
    <location>
        <begin position="143"/>
        <end position="360"/>
    </location>
</feature>
<dbReference type="AlphaFoldDB" id="A0A521AH29"/>
<keyword evidence="3" id="KW-0597">Phosphoprotein</keyword>
<dbReference type="Proteomes" id="UP000320300">
    <property type="component" value="Unassembled WGS sequence"/>
</dbReference>
<dbReference type="InterPro" id="IPR013655">
    <property type="entry name" value="PAS_fold_3"/>
</dbReference>
<dbReference type="InterPro" id="IPR003661">
    <property type="entry name" value="HisK_dim/P_dom"/>
</dbReference>
<sequence length="363" mass="41417">MGDSASMMLQLMADQSDVVNFVFDLSKGQFQYVNAAFEMITDRKNTELLKDPKAFFKIIHKEDLKELKDKLKFLPKKKTKSILNFRIIRPDKSERWIVVKVFPLIKGNKVQQIAGTAEDDTKRKTGMLSMEKITAWKDATLEVMTHDLRGPIGIVQMLATVISKKMPANTEIQELTTMIKEISRRNLDLIQALLSREMLDTAKIAISKERSDVVHEIRQAMDIYIKSQKNLEKHISYTHSHDQIHAEIDSLKFMQIINNLVSNALKFTPQNGKILVDLKKQDKTFLITVTDDGIGIPKKLHPVLFKKHTKAGRQGLDGEKSVGLGMWIVKSLTEGHGGKVWFESKVKKGTVFYVEIPLENRET</sequence>
<dbReference type="CDD" id="cd00082">
    <property type="entry name" value="HisKA"/>
    <property type="match status" value="1"/>
</dbReference>
<dbReference type="PRINTS" id="PR00344">
    <property type="entry name" value="BCTRLSENSOR"/>
</dbReference>
<keyword evidence="5" id="KW-0808">Transferase</keyword>
<accession>A0A521AH29</accession>
<evidence type="ECO:0000259" key="4">
    <source>
        <dbReference type="PROSITE" id="PS50109"/>
    </source>
</evidence>
<dbReference type="EMBL" id="FXTN01000001">
    <property type="protein sequence ID" value="SMO34121.1"/>
    <property type="molecule type" value="Genomic_DNA"/>
</dbReference>
<dbReference type="GO" id="GO:0000155">
    <property type="term" value="F:phosphorelay sensor kinase activity"/>
    <property type="evidence" value="ECO:0007669"/>
    <property type="project" value="InterPro"/>
</dbReference>
<gene>
    <name evidence="5" type="ORF">SAMN06265348_101197</name>
</gene>
<dbReference type="InterPro" id="IPR005467">
    <property type="entry name" value="His_kinase_dom"/>
</dbReference>
<dbReference type="OrthoDB" id="9757990at2"/>
<dbReference type="Gene3D" id="3.30.450.20">
    <property type="entry name" value="PAS domain"/>
    <property type="match status" value="1"/>
</dbReference>
<dbReference type="InterPro" id="IPR003594">
    <property type="entry name" value="HATPase_dom"/>
</dbReference>
<name>A0A521AH29_9SPHI</name>
<dbReference type="Pfam" id="PF02518">
    <property type="entry name" value="HATPase_c"/>
    <property type="match status" value="1"/>
</dbReference>
<dbReference type="InterPro" id="IPR036890">
    <property type="entry name" value="HATPase_C_sf"/>
</dbReference>
<dbReference type="CDD" id="cd00075">
    <property type="entry name" value="HATPase"/>
    <property type="match status" value="1"/>
</dbReference>
<dbReference type="PANTHER" id="PTHR43547:SF2">
    <property type="entry name" value="HYBRID SIGNAL TRANSDUCTION HISTIDINE KINASE C"/>
    <property type="match status" value="1"/>
</dbReference>
<dbReference type="EC" id="2.7.13.3" evidence="2"/>
<evidence type="ECO:0000256" key="2">
    <source>
        <dbReference type="ARBA" id="ARBA00012438"/>
    </source>
</evidence>
<dbReference type="PANTHER" id="PTHR43547">
    <property type="entry name" value="TWO-COMPONENT HISTIDINE KINASE"/>
    <property type="match status" value="1"/>
</dbReference>
<dbReference type="CDD" id="cd00130">
    <property type="entry name" value="PAS"/>
    <property type="match status" value="1"/>
</dbReference>